<feature type="transmembrane region" description="Helical" evidence="6">
    <location>
        <begin position="398"/>
        <end position="419"/>
    </location>
</feature>
<evidence type="ECO:0000256" key="1">
    <source>
        <dbReference type="ARBA" id="ARBA00004141"/>
    </source>
</evidence>
<evidence type="ECO:0000256" key="6">
    <source>
        <dbReference type="SAM" id="Phobius"/>
    </source>
</evidence>
<dbReference type="Pfam" id="PF12821">
    <property type="entry name" value="ThrE_2"/>
    <property type="match status" value="1"/>
</dbReference>
<dbReference type="InterPro" id="IPR051361">
    <property type="entry name" value="ThrE/Ser_Exporter"/>
</dbReference>
<gene>
    <name evidence="9" type="ORF">GMOD_00002529</name>
</gene>
<dbReference type="PANTHER" id="PTHR31082:SF4">
    <property type="entry name" value="PHEROMONE-REGULATED MEMBRANE PROTEIN 10"/>
    <property type="match status" value="1"/>
</dbReference>
<dbReference type="AlphaFoldDB" id="A0A3M7M2M0"/>
<keyword evidence="2 6" id="KW-0812">Transmembrane</keyword>
<feature type="domain" description="Threonine/Serine exporter ThrE" evidence="8">
    <location>
        <begin position="325"/>
        <end position="472"/>
    </location>
</feature>
<evidence type="ECO:0000256" key="4">
    <source>
        <dbReference type="ARBA" id="ARBA00023136"/>
    </source>
</evidence>
<keyword evidence="4 6" id="KW-0472">Membrane</keyword>
<evidence type="ECO:0000256" key="3">
    <source>
        <dbReference type="ARBA" id="ARBA00022989"/>
    </source>
</evidence>
<protein>
    <submittedName>
        <fullName evidence="9">DUF1212 domain membrane Prm10</fullName>
    </submittedName>
</protein>
<reference evidence="9 10" key="1">
    <citation type="journal article" date="2014" name="PLoS ONE">
        <title>De novo Genome Assembly of the Fungal Plant Pathogen Pyrenophora semeniperda.</title>
        <authorList>
            <person name="Soliai M.M."/>
            <person name="Meyer S.E."/>
            <person name="Udall J.A."/>
            <person name="Elzinga D.E."/>
            <person name="Hermansen R.A."/>
            <person name="Bodily P.M."/>
            <person name="Hart A.A."/>
            <person name="Coleman C.E."/>
        </authorList>
    </citation>
    <scope>NUCLEOTIDE SEQUENCE [LARGE SCALE GENOMIC DNA]</scope>
    <source>
        <strain evidence="9 10">CCB06</strain>
        <tissue evidence="9">Mycelium</tissue>
    </source>
</reference>
<dbReference type="Proteomes" id="UP000265663">
    <property type="component" value="Unassembled WGS sequence"/>
</dbReference>
<dbReference type="PANTHER" id="PTHR31082">
    <property type="entry name" value="PHEROMONE-REGULATED MEMBRANE PROTEIN 10"/>
    <property type="match status" value="1"/>
</dbReference>
<dbReference type="InterPro" id="IPR010619">
    <property type="entry name" value="ThrE-like_N"/>
</dbReference>
<evidence type="ECO:0000256" key="5">
    <source>
        <dbReference type="ARBA" id="ARBA00034125"/>
    </source>
</evidence>
<feature type="transmembrane region" description="Helical" evidence="6">
    <location>
        <begin position="452"/>
        <end position="475"/>
    </location>
</feature>
<dbReference type="GO" id="GO:0022857">
    <property type="term" value="F:transmembrane transporter activity"/>
    <property type="evidence" value="ECO:0007669"/>
    <property type="project" value="InterPro"/>
</dbReference>
<feature type="transmembrane region" description="Helical" evidence="6">
    <location>
        <begin position="372"/>
        <end position="391"/>
    </location>
</feature>
<dbReference type="InterPro" id="IPR024528">
    <property type="entry name" value="ThrE_2"/>
</dbReference>
<organism evidence="9 10">
    <name type="scientific">Pyrenophora seminiperda CCB06</name>
    <dbReference type="NCBI Taxonomy" id="1302712"/>
    <lineage>
        <taxon>Eukaryota</taxon>
        <taxon>Fungi</taxon>
        <taxon>Dikarya</taxon>
        <taxon>Ascomycota</taxon>
        <taxon>Pezizomycotina</taxon>
        <taxon>Dothideomycetes</taxon>
        <taxon>Pleosporomycetidae</taxon>
        <taxon>Pleosporales</taxon>
        <taxon>Pleosporineae</taxon>
        <taxon>Pleosporaceae</taxon>
        <taxon>Pyrenophora</taxon>
    </lineage>
</organism>
<comment type="similarity">
    <text evidence="5">Belongs to the ThrE exporter (TC 2.A.79) family.</text>
</comment>
<proteinExistence type="inferred from homology"/>
<feature type="transmembrane region" description="Helical" evidence="6">
    <location>
        <begin position="320"/>
        <end position="337"/>
    </location>
</feature>
<dbReference type="GO" id="GO:0016020">
    <property type="term" value="C:membrane"/>
    <property type="evidence" value="ECO:0007669"/>
    <property type="project" value="UniProtKB-SubCell"/>
</dbReference>
<dbReference type="EMBL" id="KE747817">
    <property type="protein sequence ID" value="RMZ68716.1"/>
    <property type="molecule type" value="Genomic_DNA"/>
</dbReference>
<evidence type="ECO:0000259" key="7">
    <source>
        <dbReference type="Pfam" id="PF06738"/>
    </source>
</evidence>
<feature type="domain" description="Threonine/serine exporter-like N-terminal" evidence="7">
    <location>
        <begin position="60"/>
        <end position="299"/>
    </location>
</feature>
<accession>A0A3M7M2M0</accession>
<evidence type="ECO:0000313" key="10">
    <source>
        <dbReference type="Proteomes" id="UP000265663"/>
    </source>
</evidence>
<keyword evidence="10" id="KW-1185">Reference proteome</keyword>
<sequence>MSHHVGSSAHSFVTPAQMDLGHELAGLRMRARPDMGNRSISEEEIRINIHPAGTLARKNYILKLCKALMRYGAPTHRLEEYLDMSAHILEIEACFQYSPGCMMVTFQDRSAHTSEVEYVKTDQGVHLEKLEDAHTIYEDILNDKISVEEGTARLEDIFARGSNFNEWRMVPMYGLASMTVAPFAFHARFIDLPYCFLLGCLVRLLQLVAPENGYTDIGATLITCFIARALGSMRHEGGEIFCHSAIAQSSIALILPGFKLLMAAQEFEKKHPAVGADRLAGTGWYLLKIWYAITLGTGLYGMMDKNATSSTICHQPMPKSYYYLFVPAFAICLQIISHAKLRQMTSMTIIAFIGWLVVSHSTKYIHNDQVSSALGAMTIGIVANLHARFGVQIRNWTFGYGLAAVTMLPGIFLLVPGGLSIQGPFVSGLAIGDGVYNSVHGQRLLVSIAQDVAFQVLAIVLGISMGLSVAASIVWPRGIRSGVFTL</sequence>
<dbReference type="Pfam" id="PF06738">
    <property type="entry name" value="ThrE"/>
    <property type="match status" value="1"/>
</dbReference>
<evidence type="ECO:0000259" key="8">
    <source>
        <dbReference type="Pfam" id="PF12821"/>
    </source>
</evidence>
<name>A0A3M7M2M0_9PLEO</name>
<evidence type="ECO:0000313" key="9">
    <source>
        <dbReference type="EMBL" id="RMZ68716.1"/>
    </source>
</evidence>
<evidence type="ECO:0000256" key="2">
    <source>
        <dbReference type="ARBA" id="ARBA00022692"/>
    </source>
</evidence>
<dbReference type="OrthoDB" id="413008at2759"/>
<keyword evidence="3 6" id="KW-1133">Transmembrane helix</keyword>
<comment type="subcellular location">
    <subcellularLocation>
        <location evidence="1">Membrane</location>
        <topology evidence="1">Multi-pass membrane protein</topology>
    </subcellularLocation>
</comment>